<dbReference type="Pfam" id="PF00300">
    <property type="entry name" value="His_Phos_1"/>
    <property type="match status" value="1"/>
</dbReference>
<reference evidence="1 2" key="1">
    <citation type="submission" date="2020-08" db="EMBL/GenBank/DDBJ databases">
        <title>A Genomic Blueprint of the Chicken Gut Microbiome.</title>
        <authorList>
            <person name="Gilroy R."/>
            <person name="Ravi A."/>
            <person name="Getino M."/>
            <person name="Pursley I."/>
            <person name="Horton D.L."/>
            <person name="Alikhan N.-F."/>
            <person name="Baker D."/>
            <person name="Gharbi K."/>
            <person name="Hall N."/>
            <person name="Watson M."/>
            <person name="Adriaenssens E.M."/>
            <person name="Foster-Nyarko E."/>
            <person name="Jarju S."/>
            <person name="Secka A."/>
            <person name="Antonio M."/>
            <person name="Oren A."/>
            <person name="Chaudhuri R."/>
            <person name="La Ragione R.M."/>
            <person name="Hildebrand F."/>
            <person name="Pallen M.J."/>
        </authorList>
    </citation>
    <scope>NUCLEOTIDE SEQUENCE [LARGE SCALE GENOMIC DNA]</scope>
    <source>
        <strain evidence="1 2">Sa1YVA6</strain>
    </source>
</reference>
<dbReference type="PANTHER" id="PTHR48100:SF59">
    <property type="entry name" value="ADENOSYLCOBALAMIN_ALPHA-RIBAZOLE PHOSPHATASE"/>
    <property type="match status" value="1"/>
</dbReference>
<dbReference type="Gene3D" id="3.40.50.1240">
    <property type="entry name" value="Phosphoglycerate mutase-like"/>
    <property type="match status" value="1"/>
</dbReference>
<dbReference type="RefSeq" id="WP_191705402.1">
    <property type="nucleotide sequence ID" value="NZ_JACSPW010000026.1"/>
</dbReference>
<dbReference type="EMBL" id="JACSPW010000026">
    <property type="protein sequence ID" value="MBD8034909.1"/>
    <property type="molecule type" value="Genomic_DNA"/>
</dbReference>
<evidence type="ECO:0000313" key="1">
    <source>
        <dbReference type="EMBL" id="MBD8034909.1"/>
    </source>
</evidence>
<dbReference type="InterPro" id="IPR029033">
    <property type="entry name" value="His_PPase_superfam"/>
</dbReference>
<organism evidence="1 2">
    <name type="scientific">Solibacillus merdavium</name>
    <dbReference type="NCBI Taxonomy" id="2762218"/>
    <lineage>
        <taxon>Bacteria</taxon>
        <taxon>Bacillati</taxon>
        <taxon>Bacillota</taxon>
        <taxon>Bacilli</taxon>
        <taxon>Bacillales</taxon>
        <taxon>Caryophanaceae</taxon>
        <taxon>Solibacillus</taxon>
    </lineage>
</organism>
<name>A0ABR8XSJ6_9BACL</name>
<dbReference type="InterPro" id="IPR013078">
    <property type="entry name" value="His_Pase_superF_clade-1"/>
</dbReference>
<keyword evidence="2" id="KW-1185">Reference proteome</keyword>
<comment type="caution">
    <text evidence="1">The sequence shown here is derived from an EMBL/GenBank/DDBJ whole genome shotgun (WGS) entry which is preliminary data.</text>
</comment>
<dbReference type="SUPFAM" id="SSF53254">
    <property type="entry name" value="Phosphoglycerate mutase-like"/>
    <property type="match status" value="1"/>
</dbReference>
<sequence>MTNLYFVRHAHSIYTPDELNRPLSERGFADAAVVTKLLKTEEIGIVVSSPYKRALQTVKGIAEYISTEVEIIDGLKERTLTTVPANDFTLAVTKVWEDYNFSWEGGESNIFAQKRGVETTLNILEKYKGENVVIGTHGNIMVLIMNYFDSQYDFSFWQNLNMPDVYKLTFNGKVLENVERIWGILRSTEK</sequence>
<protein>
    <submittedName>
        <fullName evidence="1">Histidine phosphatase family protein</fullName>
    </submittedName>
</protein>
<evidence type="ECO:0000313" key="2">
    <source>
        <dbReference type="Proteomes" id="UP000600565"/>
    </source>
</evidence>
<dbReference type="SMART" id="SM00855">
    <property type="entry name" value="PGAM"/>
    <property type="match status" value="1"/>
</dbReference>
<dbReference type="CDD" id="cd07067">
    <property type="entry name" value="HP_PGM_like"/>
    <property type="match status" value="1"/>
</dbReference>
<proteinExistence type="predicted"/>
<dbReference type="PANTHER" id="PTHR48100">
    <property type="entry name" value="BROAD-SPECIFICITY PHOSPHATASE YOR283W-RELATED"/>
    <property type="match status" value="1"/>
</dbReference>
<gene>
    <name evidence="1" type="ORF">H9632_17760</name>
</gene>
<accession>A0ABR8XSJ6</accession>
<dbReference type="Proteomes" id="UP000600565">
    <property type="component" value="Unassembled WGS sequence"/>
</dbReference>
<dbReference type="InterPro" id="IPR050275">
    <property type="entry name" value="PGM_Phosphatase"/>
</dbReference>